<dbReference type="EMBL" id="JASJQH010006909">
    <property type="protein sequence ID" value="KAK9727862.1"/>
    <property type="molecule type" value="Genomic_DNA"/>
</dbReference>
<comment type="caution">
    <text evidence="1">The sequence shown here is derived from an EMBL/GenBank/DDBJ whole genome shotgun (WGS) entry which is preliminary data.</text>
</comment>
<protein>
    <submittedName>
        <fullName evidence="1">Uncharacterized protein</fullName>
    </submittedName>
</protein>
<name>A0ABR2W9C9_9FUNG</name>
<organism evidence="1 2">
    <name type="scientific">Basidiobolus ranarum</name>
    <dbReference type="NCBI Taxonomy" id="34480"/>
    <lineage>
        <taxon>Eukaryota</taxon>
        <taxon>Fungi</taxon>
        <taxon>Fungi incertae sedis</taxon>
        <taxon>Zoopagomycota</taxon>
        <taxon>Entomophthoromycotina</taxon>
        <taxon>Basidiobolomycetes</taxon>
        <taxon>Basidiobolales</taxon>
        <taxon>Basidiobolaceae</taxon>
        <taxon>Basidiobolus</taxon>
    </lineage>
</organism>
<accession>A0ABR2W9C9</accession>
<evidence type="ECO:0000313" key="1">
    <source>
        <dbReference type="EMBL" id="KAK9727862.1"/>
    </source>
</evidence>
<proteinExistence type="predicted"/>
<dbReference type="Proteomes" id="UP001479436">
    <property type="component" value="Unassembled WGS sequence"/>
</dbReference>
<evidence type="ECO:0000313" key="2">
    <source>
        <dbReference type="Proteomes" id="UP001479436"/>
    </source>
</evidence>
<keyword evidence="2" id="KW-1185">Reference proteome</keyword>
<reference evidence="1 2" key="1">
    <citation type="submission" date="2023-04" db="EMBL/GenBank/DDBJ databases">
        <title>Genome of Basidiobolus ranarum AG-B5.</title>
        <authorList>
            <person name="Stajich J.E."/>
            <person name="Carter-House D."/>
            <person name="Gryganskyi A."/>
        </authorList>
    </citation>
    <scope>NUCLEOTIDE SEQUENCE [LARGE SCALE GENOMIC DNA]</scope>
    <source>
        <strain evidence="1 2">AG-B5</strain>
    </source>
</reference>
<sequence>MSTFNEKTLAKVIKEGGKRGVEIQGVAEMGGLEFFCTKLDEPEGNVDLLVESMKAMNAESDPSEEERRGGSGSVGKMIFSINNEKVAVVAYVPKEMTEKIDIKEWIEAAITPFDGKVLSVNGDIATAEILADAEKDRFTLKMRDEALPLAIAYLRSKGLFPEADSDSDSDVAFGDDFDFDGC</sequence>
<gene>
    <name evidence="1" type="ORF">K7432_001492</name>
</gene>